<keyword evidence="3" id="KW-0646">Protease inhibitor</keyword>
<dbReference type="SUPFAM" id="SSF100895">
    <property type="entry name" value="Kazal-type serine protease inhibitors"/>
    <property type="match status" value="1"/>
</dbReference>
<evidence type="ECO:0000256" key="1">
    <source>
        <dbReference type="ARBA" id="ARBA00004613"/>
    </source>
</evidence>
<evidence type="ECO:0000256" key="4">
    <source>
        <dbReference type="ARBA" id="ARBA00023157"/>
    </source>
</evidence>
<dbReference type="GO" id="GO:0005576">
    <property type="term" value="C:extracellular region"/>
    <property type="evidence" value="ECO:0007669"/>
    <property type="project" value="UniProtKB-SubCell"/>
</dbReference>
<dbReference type="CDD" id="cd00104">
    <property type="entry name" value="KAZAL_FS"/>
    <property type="match status" value="1"/>
</dbReference>
<evidence type="ECO:0000259" key="6">
    <source>
        <dbReference type="PROSITE" id="PS51465"/>
    </source>
</evidence>
<dbReference type="GO" id="GO:0030414">
    <property type="term" value="F:peptidase inhibitor activity"/>
    <property type="evidence" value="ECO:0007669"/>
    <property type="project" value="UniProtKB-KW"/>
</dbReference>
<name>A0A646QF21_9MYRI</name>
<dbReference type="EMBL" id="GHBY01000654">
    <property type="protein sequence ID" value="MUP40831.1"/>
    <property type="molecule type" value="Transcribed_RNA"/>
</dbReference>
<dbReference type="AlphaFoldDB" id="A0A646QF21"/>
<reference evidence="7" key="1">
    <citation type="submission" date="2018-11" db="EMBL/GenBank/DDBJ databases">
        <title>Venom-gland transcriptomics and venom proteomics of the Florida green centipede (Hemiscolopendra marginata) reveal sex-based variation in a centipede venom.</title>
        <authorList>
            <person name="Nystrom G.S."/>
            <person name="Ward M.J."/>
            <person name="Ellsworth S.A."/>
            <person name="Rokyta D.R."/>
        </authorList>
    </citation>
    <scope>NUCLEOTIDE SEQUENCE</scope>
    <source>
        <tissue evidence="7">Venom gland</tissue>
    </source>
</reference>
<feature type="chain" id="PRO_5024950164" evidence="5">
    <location>
        <begin position="26"/>
        <end position="86"/>
    </location>
</feature>
<dbReference type="PROSITE" id="PS00282">
    <property type="entry name" value="KAZAL_1"/>
    <property type="match status" value="1"/>
</dbReference>
<protein>
    <submittedName>
        <fullName evidence="7">Serine protease inhibitor Kazal-type</fullName>
    </submittedName>
</protein>
<dbReference type="Pfam" id="PF00050">
    <property type="entry name" value="Kazal_1"/>
    <property type="match status" value="1"/>
</dbReference>
<sequence>MTVSTAILIFSLAYCFVAQFENCAAEECRDYDGTDDGIVCAAVYDPVCASDGKSYSNDCVMCIAQWERQKAGDKNFKLRVVRKGNC</sequence>
<keyword evidence="4" id="KW-1015">Disulfide bond</keyword>
<dbReference type="PANTHER" id="PTHR21312">
    <property type="entry name" value="SERINE PROTEASE INHIBITOR"/>
    <property type="match status" value="1"/>
</dbReference>
<evidence type="ECO:0000313" key="7">
    <source>
        <dbReference type="EMBL" id="MUP40831.1"/>
    </source>
</evidence>
<accession>A0A646QF21</accession>
<evidence type="ECO:0000256" key="2">
    <source>
        <dbReference type="ARBA" id="ARBA00022525"/>
    </source>
</evidence>
<feature type="signal peptide" evidence="5">
    <location>
        <begin position="1"/>
        <end position="25"/>
    </location>
</feature>
<evidence type="ECO:0000256" key="5">
    <source>
        <dbReference type="SAM" id="SignalP"/>
    </source>
</evidence>
<keyword evidence="2" id="KW-0964">Secreted</keyword>
<feature type="domain" description="Kazal-like" evidence="6">
    <location>
        <begin position="24"/>
        <end position="86"/>
    </location>
</feature>
<dbReference type="InterPro" id="IPR036058">
    <property type="entry name" value="Kazal_dom_sf"/>
</dbReference>
<keyword evidence="5" id="KW-0732">Signal</keyword>
<dbReference type="SMART" id="SM00280">
    <property type="entry name" value="KAZAL"/>
    <property type="match status" value="1"/>
</dbReference>
<dbReference type="Gene3D" id="3.30.60.30">
    <property type="match status" value="1"/>
</dbReference>
<dbReference type="PROSITE" id="PS51465">
    <property type="entry name" value="KAZAL_2"/>
    <property type="match status" value="1"/>
</dbReference>
<organism evidence="7">
    <name type="scientific">Hemiscolopendra marginata</name>
    <dbReference type="NCBI Taxonomy" id="943146"/>
    <lineage>
        <taxon>Eukaryota</taxon>
        <taxon>Metazoa</taxon>
        <taxon>Ecdysozoa</taxon>
        <taxon>Arthropoda</taxon>
        <taxon>Myriapoda</taxon>
        <taxon>Chilopoda</taxon>
        <taxon>Pleurostigmophora</taxon>
        <taxon>Scolopendromorpha</taxon>
        <taxon>Scolopendridae</taxon>
        <taxon>Hemiscolopendra</taxon>
    </lineage>
</organism>
<dbReference type="PANTHER" id="PTHR21312:SF28">
    <property type="entry name" value="OVOINHIBITOR-RELATED"/>
    <property type="match status" value="1"/>
</dbReference>
<proteinExistence type="predicted"/>
<dbReference type="InterPro" id="IPR002350">
    <property type="entry name" value="Kazal_dom"/>
</dbReference>
<evidence type="ECO:0000256" key="3">
    <source>
        <dbReference type="ARBA" id="ARBA00022690"/>
    </source>
</evidence>
<comment type="subcellular location">
    <subcellularLocation>
        <location evidence="1">Secreted</location>
    </subcellularLocation>
</comment>